<keyword evidence="2" id="KW-1185">Reference proteome</keyword>
<comment type="caution">
    <text evidence="1">The sequence shown here is derived from an EMBL/GenBank/DDBJ whole genome shotgun (WGS) entry which is preliminary data.</text>
</comment>
<protein>
    <submittedName>
        <fullName evidence="1">Uncharacterized protein</fullName>
    </submittedName>
</protein>
<sequence>MKDSYAFDSHRYLSVSKVASRSLFVSLYHEPHSANAVFGRRRRRTSLAQIISKIIATAFKLVKPVYKLCQDTTLKNARPDCKRGRDRMTGRAAQYLRVSCSKIMSLTLRSPLPADLYHVCTKSDDCIDGLMCDKLNRTVLGPGPAPPHLQFIAENDKICLCDGEAGFKEKDYTCNGERLLNLHGLGKEFKCNARNYAAVKLVTKASQWRNTGTRRRRRKARGGLYLRIASSAGN</sequence>
<gene>
    <name evidence="1" type="ORF">EVAR_22664_1</name>
</gene>
<evidence type="ECO:0000313" key="2">
    <source>
        <dbReference type="Proteomes" id="UP000299102"/>
    </source>
</evidence>
<dbReference type="EMBL" id="BGZK01000362">
    <property type="protein sequence ID" value="GBP39258.1"/>
    <property type="molecule type" value="Genomic_DNA"/>
</dbReference>
<proteinExistence type="predicted"/>
<accession>A0A4C1VJH5</accession>
<dbReference type="OrthoDB" id="8193455at2759"/>
<name>A0A4C1VJH5_EUMVA</name>
<organism evidence="1 2">
    <name type="scientific">Eumeta variegata</name>
    <name type="common">Bagworm moth</name>
    <name type="synonym">Eumeta japonica</name>
    <dbReference type="NCBI Taxonomy" id="151549"/>
    <lineage>
        <taxon>Eukaryota</taxon>
        <taxon>Metazoa</taxon>
        <taxon>Ecdysozoa</taxon>
        <taxon>Arthropoda</taxon>
        <taxon>Hexapoda</taxon>
        <taxon>Insecta</taxon>
        <taxon>Pterygota</taxon>
        <taxon>Neoptera</taxon>
        <taxon>Endopterygota</taxon>
        <taxon>Lepidoptera</taxon>
        <taxon>Glossata</taxon>
        <taxon>Ditrysia</taxon>
        <taxon>Tineoidea</taxon>
        <taxon>Psychidae</taxon>
        <taxon>Oiketicinae</taxon>
        <taxon>Eumeta</taxon>
    </lineage>
</organism>
<dbReference type="AlphaFoldDB" id="A0A4C1VJH5"/>
<reference evidence="1 2" key="1">
    <citation type="journal article" date="2019" name="Commun. Biol.">
        <title>The bagworm genome reveals a unique fibroin gene that provides high tensile strength.</title>
        <authorList>
            <person name="Kono N."/>
            <person name="Nakamura H."/>
            <person name="Ohtoshi R."/>
            <person name="Tomita M."/>
            <person name="Numata K."/>
            <person name="Arakawa K."/>
        </authorList>
    </citation>
    <scope>NUCLEOTIDE SEQUENCE [LARGE SCALE GENOMIC DNA]</scope>
</reference>
<dbReference type="Proteomes" id="UP000299102">
    <property type="component" value="Unassembled WGS sequence"/>
</dbReference>
<evidence type="ECO:0000313" key="1">
    <source>
        <dbReference type="EMBL" id="GBP39258.1"/>
    </source>
</evidence>